<evidence type="ECO:0000313" key="6">
    <source>
        <dbReference type="Proteomes" id="UP000317429"/>
    </source>
</evidence>
<protein>
    <submittedName>
        <fullName evidence="5">Multidrug resistance protein MdtN</fullName>
    </submittedName>
</protein>
<name>A0A518D6S8_9BACT</name>
<reference evidence="5 6" key="1">
    <citation type="submission" date="2019-02" db="EMBL/GenBank/DDBJ databases">
        <title>Deep-cultivation of Planctomycetes and their phenomic and genomic characterization uncovers novel biology.</title>
        <authorList>
            <person name="Wiegand S."/>
            <person name="Jogler M."/>
            <person name="Boedeker C."/>
            <person name="Pinto D."/>
            <person name="Vollmers J."/>
            <person name="Rivas-Marin E."/>
            <person name="Kohn T."/>
            <person name="Peeters S.H."/>
            <person name="Heuer A."/>
            <person name="Rast P."/>
            <person name="Oberbeckmann S."/>
            <person name="Bunk B."/>
            <person name="Jeske O."/>
            <person name="Meyerdierks A."/>
            <person name="Storesund J.E."/>
            <person name="Kallscheuer N."/>
            <person name="Luecker S."/>
            <person name="Lage O.M."/>
            <person name="Pohl T."/>
            <person name="Merkel B.J."/>
            <person name="Hornburger P."/>
            <person name="Mueller R.-W."/>
            <person name="Bruemmer F."/>
            <person name="Labrenz M."/>
            <person name="Spormann A.M."/>
            <person name="Op den Camp H."/>
            <person name="Overmann J."/>
            <person name="Amann R."/>
            <person name="Jetten M.S.M."/>
            <person name="Mascher T."/>
            <person name="Medema M.H."/>
            <person name="Devos D.P."/>
            <person name="Kaster A.-K."/>
            <person name="Ovreas L."/>
            <person name="Rohde M."/>
            <person name="Galperin M.Y."/>
            <person name="Jogler C."/>
        </authorList>
    </citation>
    <scope>NUCLEOTIDE SEQUENCE [LARGE SCALE GENOMIC DNA]</scope>
    <source>
        <strain evidence="5 6">Pla175</strain>
    </source>
</reference>
<dbReference type="EMBL" id="CP036291">
    <property type="protein sequence ID" value="QDU87161.1"/>
    <property type="molecule type" value="Genomic_DNA"/>
</dbReference>
<proteinExistence type="predicted"/>
<evidence type="ECO:0000256" key="4">
    <source>
        <dbReference type="SAM" id="SignalP"/>
    </source>
</evidence>
<dbReference type="AlphaFoldDB" id="A0A518D6S8"/>
<dbReference type="PANTHER" id="PTHR32347:SF23">
    <property type="entry name" value="BLL5650 PROTEIN"/>
    <property type="match status" value="1"/>
</dbReference>
<dbReference type="Proteomes" id="UP000317429">
    <property type="component" value="Chromosome"/>
</dbReference>
<evidence type="ECO:0000256" key="1">
    <source>
        <dbReference type="ARBA" id="ARBA00004196"/>
    </source>
</evidence>
<sequence precursor="true">MKPLLLIGLITLAAPALAQQFQLPADAPPAAAGPAGDPVIERCIIGLVEDIRIPASDAGVLTHLAVKQGSVIRSEDVIARVDAREVEAQRNAAKYAVESALQRWKDDIEERFARAQLEHAKSALKEIRNANKDLQAVTNDEVRTAELNVKRSELAIEKAQHDRTLAGHEYWVKKAELELAQIAVDKRTIFAPFDGVVLEVLRHQNEWVSPGDPIVRVIKLDTLQVDGYVRLDDYSPSQIDGCEVTVEVNVGPGRTIPTAGRIVNIDPIAGTDGKGSRYLVRAEIANRQEDGRWLILSRLPAKMTIHLGTGGISSAAAPRGTGG</sequence>
<keyword evidence="2 3" id="KW-0175">Coiled coil</keyword>
<feature type="coiled-coil region" evidence="3">
    <location>
        <begin position="117"/>
        <end position="162"/>
    </location>
</feature>
<organism evidence="5 6">
    <name type="scientific">Pirellulimonas nuda</name>
    <dbReference type="NCBI Taxonomy" id="2528009"/>
    <lineage>
        <taxon>Bacteria</taxon>
        <taxon>Pseudomonadati</taxon>
        <taxon>Planctomycetota</taxon>
        <taxon>Planctomycetia</taxon>
        <taxon>Pirellulales</taxon>
        <taxon>Lacipirellulaceae</taxon>
        <taxon>Pirellulimonas</taxon>
    </lineage>
</organism>
<gene>
    <name evidence="5" type="ORF">Pla175_05170</name>
</gene>
<dbReference type="GO" id="GO:0030313">
    <property type="term" value="C:cell envelope"/>
    <property type="evidence" value="ECO:0007669"/>
    <property type="project" value="UniProtKB-SubCell"/>
</dbReference>
<accession>A0A518D6S8</accession>
<dbReference type="Gene3D" id="1.10.287.470">
    <property type="entry name" value="Helix hairpin bin"/>
    <property type="match status" value="1"/>
</dbReference>
<keyword evidence="6" id="KW-1185">Reference proteome</keyword>
<dbReference type="SUPFAM" id="SSF111369">
    <property type="entry name" value="HlyD-like secretion proteins"/>
    <property type="match status" value="1"/>
</dbReference>
<comment type="subcellular location">
    <subcellularLocation>
        <location evidence="1">Cell envelope</location>
    </subcellularLocation>
</comment>
<evidence type="ECO:0000313" key="5">
    <source>
        <dbReference type="EMBL" id="QDU87161.1"/>
    </source>
</evidence>
<dbReference type="Gene3D" id="2.40.50.100">
    <property type="match status" value="1"/>
</dbReference>
<dbReference type="InterPro" id="IPR050465">
    <property type="entry name" value="UPF0194_transport"/>
</dbReference>
<feature type="chain" id="PRO_5021935312" evidence="4">
    <location>
        <begin position="19"/>
        <end position="323"/>
    </location>
</feature>
<evidence type="ECO:0000256" key="3">
    <source>
        <dbReference type="SAM" id="Coils"/>
    </source>
</evidence>
<dbReference type="RefSeq" id="WP_197527222.1">
    <property type="nucleotide sequence ID" value="NZ_CP036291.1"/>
</dbReference>
<evidence type="ECO:0000256" key="2">
    <source>
        <dbReference type="ARBA" id="ARBA00023054"/>
    </source>
</evidence>
<dbReference type="KEGG" id="pnd:Pla175_05170"/>
<dbReference type="PANTHER" id="PTHR32347">
    <property type="entry name" value="EFFLUX SYSTEM COMPONENT YKNX-RELATED"/>
    <property type="match status" value="1"/>
</dbReference>
<feature type="signal peptide" evidence="4">
    <location>
        <begin position="1"/>
        <end position="18"/>
    </location>
</feature>
<keyword evidence="4" id="KW-0732">Signal</keyword>
<dbReference type="Gene3D" id="2.40.30.170">
    <property type="match status" value="1"/>
</dbReference>